<evidence type="ECO:0000313" key="11">
    <source>
        <dbReference type="EMBL" id="KAG0315211.1"/>
    </source>
</evidence>
<dbReference type="InterPro" id="IPR036291">
    <property type="entry name" value="NAD(P)-bd_dom_sf"/>
</dbReference>
<comment type="caution">
    <text evidence="11">The sequence shown here is derived from an EMBL/GenBank/DDBJ whole genome shotgun (WGS) entry which is preliminary data.</text>
</comment>
<keyword evidence="2 5" id="KW-0560">Oxidoreductase</keyword>
<evidence type="ECO:0000256" key="8">
    <source>
        <dbReference type="PIRSR" id="PIRSR000185-3"/>
    </source>
</evidence>
<feature type="binding site" evidence="7">
    <location>
        <position position="81"/>
    </location>
    <ligand>
        <name>substrate</name>
    </ligand>
</feature>
<dbReference type="InterPro" id="IPR046346">
    <property type="entry name" value="Aminoacid_DH-like_N_sf"/>
</dbReference>
<keyword evidence="12" id="KW-1185">Reference proteome</keyword>
<evidence type="ECO:0000259" key="10">
    <source>
        <dbReference type="SMART" id="SM00839"/>
    </source>
</evidence>
<dbReference type="InterPro" id="IPR033922">
    <property type="entry name" value="NAD_bind_Glu_DH"/>
</dbReference>
<name>A0A9P6R8Z9_9FUNG</name>
<dbReference type="PANTHER" id="PTHR11606:SF13">
    <property type="entry name" value="GLUTAMATE DEHYDROGENASE 1, MITOCHONDRIAL"/>
    <property type="match status" value="1"/>
</dbReference>
<dbReference type="PANTHER" id="PTHR11606">
    <property type="entry name" value="GLUTAMATE DEHYDROGENASE"/>
    <property type="match status" value="1"/>
</dbReference>
<keyword evidence="7" id="KW-0520">NAD</keyword>
<keyword evidence="7" id="KW-0547">Nucleotide-binding</keyword>
<dbReference type="Gene3D" id="1.10.8.1210">
    <property type="match status" value="2"/>
</dbReference>
<dbReference type="AlphaFoldDB" id="A0A9P6R8Z9"/>
<evidence type="ECO:0000256" key="1">
    <source>
        <dbReference type="ARBA" id="ARBA00006382"/>
    </source>
</evidence>
<feature type="active site" description="Proton donor" evidence="6">
    <location>
        <position position="117"/>
    </location>
</feature>
<dbReference type="Gene3D" id="3.40.50.720">
    <property type="entry name" value="NAD(P)-binding Rossmann-like Domain"/>
    <property type="match status" value="1"/>
</dbReference>
<gene>
    <name evidence="11" type="ORF">BGZ97_008475</name>
</gene>
<dbReference type="SUPFAM" id="SSF51735">
    <property type="entry name" value="NAD(P)-binding Rossmann-fold domains"/>
    <property type="match status" value="1"/>
</dbReference>
<dbReference type="FunFam" id="3.40.50.10860:FF:000003">
    <property type="entry name" value="Glutamate dehydrogenase"/>
    <property type="match status" value="1"/>
</dbReference>
<feature type="binding site" evidence="7">
    <location>
        <position position="232"/>
    </location>
    <ligand>
        <name>NAD(+)</name>
        <dbReference type="ChEBI" id="CHEBI:57540"/>
    </ligand>
</feature>
<evidence type="ECO:0000256" key="2">
    <source>
        <dbReference type="ARBA" id="ARBA00023002"/>
    </source>
</evidence>
<comment type="catalytic activity">
    <reaction evidence="3">
        <text>L-glutamate + NAD(+) + H2O = 2-oxoglutarate + NH4(+) + NADH + H(+)</text>
        <dbReference type="Rhea" id="RHEA:15133"/>
        <dbReference type="ChEBI" id="CHEBI:15377"/>
        <dbReference type="ChEBI" id="CHEBI:15378"/>
        <dbReference type="ChEBI" id="CHEBI:16810"/>
        <dbReference type="ChEBI" id="CHEBI:28938"/>
        <dbReference type="ChEBI" id="CHEBI:29985"/>
        <dbReference type="ChEBI" id="CHEBI:57540"/>
        <dbReference type="ChEBI" id="CHEBI:57945"/>
        <dbReference type="EC" id="1.4.1.3"/>
    </reaction>
</comment>
<evidence type="ECO:0000256" key="3">
    <source>
        <dbReference type="ARBA" id="ARBA00047867"/>
    </source>
</evidence>
<dbReference type="GO" id="GO:0000166">
    <property type="term" value="F:nucleotide binding"/>
    <property type="evidence" value="ECO:0007669"/>
    <property type="project" value="UniProtKB-KW"/>
</dbReference>
<dbReference type="InterPro" id="IPR006096">
    <property type="entry name" value="Glu/Leu/Phe/Val/Trp_DH_C"/>
</dbReference>
<dbReference type="Pfam" id="PF00208">
    <property type="entry name" value="ELFV_dehydrog"/>
    <property type="match status" value="1"/>
</dbReference>
<dbReference type="GO" id="GO:0004352">
    <property type="term" value="F:glutamate dehydrogenase (NAD+) activity"/>
    <property type="evidence" value="ECO:0007669"/>
    <property type="project" value="TreeGrafter"/>
</dbReference>
<accession>A0A9P6R8Z9</accession>
<dbReference type="CDD" id="cd01076">
    <property type="entry name" value="NAD_bind_1_Glu_DH"/>
    <property type="match status" value="1"/>
</dbReference>
<feature type="binding site" evidence="7">
    <location>
        <position position="360"/>
    </location>
    <ligand>
        <name>substrate</name>
    </ligand>
</feature>
<dbReference type="PROSITE" id="PS00074">
    <property type="entry name" value="GLFV_DEHYDROGENASE"/>
    <property type="match status" value="1"/>
</dbReference>
<reference evidence="11" key="1">
    <citation type="journal article" date="2020" name="Fungal Divers.">
        <title>Resolving the Mortierellaceae phylogeny through synthesis of multi-gene phylogenetics and phylogenomics.</title>
        <authorList>
            <person name="Vandepol N."/>
            <person name="Liber J."/>
            <person name="Desiro A."/>
            <person name="Na H."/>
            <person name="Kennedy M."/>
            <person name="Barry K."/>
            <person name="Grigoriev I.V."/>
            <person name="Miller A.N."/>
            <person name="O'Donnell K."/>
            <person name="Stajich J.E."/>
            <person name="Bonito G."/>
        </authorList>
    </citation>
    <scope>NUCLEOTIDE SEQUENCE</scope>
    <source>
        <strain evidence="11">NVP60</strain>
    </source>
</reference>
<feature type="binding site" evidence="7">
    <location>
        <position position="105"/>
    </location>
    <ligand>
        <name>substrate</name>
    </ligand>
</feature>
<dbReference type="OrthoDB" id="5548606at2759"/>
<dbReference type="GO" id="GO:0006538">
    <property type="term" value="P:L-glutamate catabolic process"/>
    <property type="evidence" value="ECO:0007669"/>
    <property type="project" value="TreeGrafter"/>
</dbReference>
<feature type="site" description="Important for catalysis" evidence="8">
    <location>
        <position position="157"/>
    </location>
</feature>
<dbReference type="InterPro" id="IPR006095">
    <property type="entry name" value="Glu/Leu/Phe/Val/Trp_DH"/>
</dbReference>
<organism evidence="11 12">
    <name type="scientific">Linnemannia gamsii</name>
    <dbReference type="NCBI Taxonomy" id="64522"/>
    <lineage>
        <taxon>Eukaryota</taxon>
        <taxon>Fungi</taxon>
        <taxon>Fungi incertae sedis</taxon>
        <taxon>Mucoromycota</taxon>
        <taxon>Mortierellomycotina</taxon>
        <taxon>Mortierellomycetes</taxon>
        <taxon>Mortierellales</taxon>
        <taxon>Mortierellaceae</taxon>
        <taxon>Linnemannia</taxon>
    </lineage>
</organism>
<protein>
    <recommendedName>
        <fullName evidence="5">Glutamate dehydrogenase</fullName>
    </recommendedName>
</protein>
<proteinExistence type="inferred from homology"/>
<evidence type="ECO:0000256" key="6">
    <source>
        <dbReference type="PIRSR" id="PIRSR000185-1"/>
    </source>
</evidence>
<evidence type="ECO:0000256" key="4">
    <source>
        <dbReference type="ARBA" id="ARBA00048577"/>
    </source>
</evidence>
<dbReference type="InterPro" id="IPR033524">
    <property type="entry name" value="Glu/Leu/Phe/Val_DH_AS"/>
</dbReference>
<dbReference type="SUPFAM" id="SSF53223">
    <property type="entry name" value="Aminoacid dehydrogenase-like, N-terminal domain"/>
    <property type="match status" value="1"/>
</dbReference>
<dbReference type="InterPro" id="IPR014362">
    <property type="entry name" value="Glu_DH"/>
</dbReference>
<sequence>MSQHHVLPSYLRQDELGPWGTYLQQIDRVTPYLGSLSRWIETLKRPKRALIVDVPIELDNGTVAHFEGYRVQHNTSRGPGKGGLRYHQDVTLSEVMALSAWMSIKNAAVNVPYGGAKGGIRVDPRKLSRGELERMTRRYTSEINFIIGPNTDIPAPDVNTNEQVMAWMMDTYSMNQGRTATGVVTGKPITLGGSLGRKEATARGVFVVACESARQIGLDIAGARIAIQGFGNVGGIAARLFSEAGAKVIAVQDHTGTLYRPAGIEVLKLLEHVAQTGGIVGFTGAEPLAADEFWGLETDILIPAALEGQITEKNAPRIRTKIVVEGANGPTTPLADDILNEHGILVIPDVIANAGGVTVSYFEWVQDFSSFFWSEDEINHRLERVMREAFASIWQVALEHRVSVRTAAYIVACTRILMAREMRGLYP</sequence>
<comment type="catalytic activity">
    <reaction evidence="4">
        <text>L-glutamate + NADP(+) + H2O = 2-oxoglutarate + NH4(+) + NADPH + H(+)</text>
        <dbReference type="Rhea" id="RHEA:11612"/>
        <dbReference type="ChEBI" id="CHEBI:15377"/>
        <dbReference type="ChEBI" id="CHEBI:15378"/>
        <dbReference type="ChEBI" id="CHEBI:16810"/>
        <dbReference type="ChEBI" id="CHEBI:28938"/>
        <dbReference type="ChEBI" id="CHEBI:29985"/>
        <dbReference type="ChEBI" id="CHEBI:57783"/>
        <dbReference type="ChEBI" id="CHEBI:58349"/>
        <dbReference type="EC" id="1.4.1.3"/>
    </reaction>
</comment>
<evidence type="ECO:0000256" key="5">
    <source>
        <dbReference type="PIRNR" id="PIRNR000185"/>
    </source>
</evidence>
<dbReference type="Proteomes" id="UP000823405">
    <property type="component" value="Unassembled WGS sequence"/>
</dbReference>
<dbReference type="PIRSF" id="PIRSF000185">
    <property type="entry name" value="Glu_DH"/>
    <property type="match status" value="1"/>
</dbReference>
<dbReference type="InterPro" id="IPR006097">
    <property type="entry name" value="Glu/Leu/Phe/Val/Trp_DH_dimer"/>
</dbReference>
<feature type="domain" description="Glutamate/phenylalanine/leucine/valine/L-tryptophan dehydrogenase C-terminal" evidence="10">
    <location>
        <begin position="194"/>
        <end position="424"/>
    </location>
</feature>
<evidence type="ECO:0000256" key="7">
    <source>
        <dbReference type="PIRSR" id="PIRSR000185-2"/>
    </source>
</evidence>
<dbReference type="PRINTS" id="PR00082">
    <property type="entry name" value="GLFDHDRGNASE"/>
</dbReference>
<evidence type="ECO:0000256" key="9">
    <source>
        <dbReference type="RuleBase" id="RU004417"/>
    </source>
</evidence>
<comment type="similarity">
    <text evidence="1 5 9">Belongs to the Glu/Leu/Phe/Val dehydrogenases family.</text>
</comment>
<dbReference type="Gene3D" id="3.40.50.10860">
    <property type="entry name" value="Leucine Dehydrogenase, chain A, domain 1"/>
    <property type="match status" value="1"/>
</dbReference>
<dbReference type="SMART" id="SM00839">
    <property type="entry name" value="ELFV_dehydrog"/>
    <property type="match status" value="1"/>
</dbReference>
<dbReference type="EMBL" id="JAAAIN010000389">
    <property type="protein sequence ID" value="KAG0315211.1"/>
    <property type="molecule type" value="Genomic_DNA"/>
</dbReference>
<dbReference type="Pfam" id="PF02812">
    <property type="entry name" value="ELFV_dehydrog_N"/>
    <property type="match status" value="1"/>
</dbReference>
<feature type="binding site" evidence="7">
    <location>
        <position position="201"/>
    </location>
    <ligand>
        <name>NAD(+)</name>
        <dbReference type="ChEBI" id="CHEBI:57540"/>
    </ligand>
</feature>
<evidence type="ECO:0000313" key="12">
    <source>
        <dbReference type="Proteomes" id="UP000823405"/>
    </source>
</evidence>